<proteinExistence type="inferred from homology"/>
<evidence type="ECO:0000259" key="3">
    <source>
        <dbReference type="Pfam" id="PF00561"/>
    </source>
</evidence>
<dbReference type="EMBL" id="JAHCVI010000004">
    <property type="protein sequence ID" value="KAG7286761.1"/>
    <property type="molecule type" value="Genomic_DNA"/>
</dbReference>
<dbReference type="AlphaFoldDB" id="A0AAD4ESV6"/>
<comment type="caution">
    <text evidence="5">The sequence shown here is derived from an EMBL/GenBank/DDBJ whole genome shotgun (WGS) entry which is preliminary data.</text>
</comment>
<dbReference type="InterPro" id="IPR029058">
    <property type="entry name" value="AB_hydrolase_fold"/>
</dbReference>
<organism evidence="5 6">
    <name type="scientific">Staphylotrichum longicolle</name>
    <dbReference type="NCBI Taxonomy" id="669026"/>
    <lineage>
        <taxon>Eukaryota</taxon>
        <taxon>Fungi</taxon>
        <taxon>Dikarya</taxon>
        <taxon>Ascomycota</taxon>
        <taxon>Pezizomycotina</taxon>
        <taxon>Sordariomycetes</taxon>
        <taxon>Sordariomycetidae</taxon>
        <taxon>Sordariales</taxon>
        <taxon>Chaetomiaceae</taxon>
        <taxon>Staphylotrichum</taxon>
    </lineage>
</organism>
<dbReference type="InterPro" id="IPR051601">
    <property type="entry name" value="Serine_prot/Carboxylest_S33"/>
</dbReference>
<dbReference type="PANTHER" id="PTHR43248">
    <property type="entry name" value="2-SUCCINYL-6-HYDROXY-2,4-CYCLOHEXADIENE-1-CARBOXYLATE SYNTHASE"/>
    <property type="match status" value="1"/>
</dbReference>
<dbReference type="Pfam" id="PF00561">
    <property type="entry name" value="Abhydrolase_1"/>
    <property type="match status" value="1"/>
</dbReference>
<feature type="domain" description="AB hydrolase-1" evidence="3">
    <location>
        <begin position="44"/>
        <end position="238"/>
    </location>
</feature>
<dbReference type="SUPFAM" id="SSF53474">
    <property type="entry name" value="alpha/beta-Hydrolases"/>
    <property type="match status" value="1"/>
</dbReference>
<dbReference type="PANTHER" id="PTHR43248:SF25">
    <property type="entry name" value="AB HYDROLASE-1 DOMAIN-CONTAINING PROTEIN-RELATED"/>
    <property type="match status" value="1"/>
</dbReference>
<dbReference type="GO" id="GO:0016787">
    <property type="term" value="F:hydrolase activity"/>
    <property type="evidence" value="ECO:0007669"/>
    <property type="project" value="UniProtKB-KW"/>
</dbReference>
<keyword evidence="6" id="KW-1185">Reference proteome</keyword>
<evidence type="ECO:0000313" key="6">
    <source>
        <dbReference type="Proteomes" id="UP001197093"/>
    </source>
</evidence>
<dbReference type="Proteomes" id="UP001197093">
    <property type="component" value="Unassembled WGS sequence"/>
</dbReference>
<protein>
    <recommendedName>
        <fullName evidence="7">Peptidase S33 tripeptidyl aminopeptidase-like C-terminal domain-containing protein</fullName>
    </recommendedName>
</protein>
<name>A0AAD4ESV6_9PEZI</name>
<dbReference type="InterPro" id="IPR000073">
    <property type="entry name" value="AB_hydrolase_1"/>
</dbReference>
<dbReference type="Gene3D" id="3.40.50.1820">
    <property type="entry name" value="alpha/beta hydrolase"/>
    <property type="match status" value="1"/>
</dbReference>
<comment type="similarity">
    <text evidence="1">Belongs to the peptidase S33 family.</text>
</comment>
<keyword evidence="2" id="KW-0378">Hydrolase</keyword>
<evidence type="ECO:0000256" key="1">
    <source>
        <dbReference type="ARBA" id="ARBA00010088"/>
    </source>
</evidence>
<reference evidence="5" key="1">
    <citation type="submission" date="2023-02" db="EMBL/GenBank/DDBJ databases">
        <authorList>
            <person name="Palmer J.M."/>
        </authorList>
    </citation>
    <scope>NUCLEOTIDE SEQUENCE</scope>
    <source>
        <strain evidence="5">FW57</strain>
    </source>
</reference>
<sequence>MDYARRPLAVDGGGGGDDVPEVHVALLLLPAETEGARGGKAKQPLLLNPGGPGGSGTLMGLLTAPSIQRILGPDQPVIGFDPRGVPFTSPTADCWARPAQCEGCEEDVIGGLMHRLEWERGNAGYGLVNDSDIALRYLAAGQRGVNRLCGAKGVKDASVLRWAGTTEVARDMVSIIDAWGRWADQEGVQVEEELKGKLVYWGFSYGTYLGATFARMFPDRVGRLLLDGVVDAEFYESPVWRESLLDADKVLGQFFFFCAQAGRRCDLYRQGDVAEDVQKRYEAVMELLKTSPVTFTHPEHFFPVILQGSLIKTLVFSILYSPVQGFPVMATILNYIYEGQYELLGGLFQDTELLCTISGNPALMGMVTDAQRAIMCSDKTHPMNMTVPELSSAYEAMAATSQFADIWMNLMMKCNGWDVAPGHFVPTDPWPSSSKDGEARQIETANPILFLSNTYDPVTPLYAAVKMALKFKGAGLLEQKSQGHCTISAVSRCTGKIVREYVNTGRVPPPPTGVDAELKGEWTRCGADEIPWGPRGASAVGFETAEEKETREAWQHVQRVMGSMQRWGVGEGKGMDRDAVVKLVRKV</sequence>
<evidence type="ECO:0008006" key="7">
    <source>
        <dbReference type="Google" id="ProtNLM"/>
    </source>
</evidence>
<evidence type="ECO:0000256" key="2">
    <source>
        <dbReference type="ARBA" id="ARBA00022801"/>
    </source>
</evidence>
<dbReference type="Pfam" id="PF08386">
    <property type="entry name" value="Abhydrolase_4"/>
    <property type="match status" value="1"/>
</dbReference>
<dbReference type="InterPro" id="IPR013595">
    <property type="entry name" value="Pept_S33_TAP-like_C"/>
</dbReference>
<accession>A0AAD4ESV6</accession>
<feature type="domain" description="Peptidase S33 tripeptidyl aminopeptidase-like C-terminal" evidence="4">
    <location>
        <begin position="403"/>
        <end position="509"/>
    </location>
</feature>
<evidence type="ECO:0000313" key="5">
    <source>
        <dbReference type="EMBL" id="KAG7286761.1"/>
    </source>
</evidence>
<gene>
    <name evidence="5" type="ORF">NEMBOFW57_009077</name>
</gene>
<evidence type="ECO:0000259" key="4">
    <source>
        <dbReference type="Pfam" id="PF08386"/>
    </source>
</evidence>